<dbReference type="GO" id="GO:0007165">
    <property type="term" value="P:signal transduction"/>
    <property type="evidence" value="ECO:0007669"/>
    <property type="project" value="InterPro"/>
</dbReference>
<comment type="caution">
    <text evidence="1">The sequence shown here is derived from an EMBL/GenBank/DDBJ whole genome shotgun (WGS) entry which is preliminary data.</text>
</comment>
<dbReference type="InterPro" id="IPR000488">
    <property type="entry name" value="Death_dom"/>
</dbReference>
<dbReference type="Pfam" id="PF00531">
    <property type="entry name" value="Death"/>
    <property type="match status" value="1"/>
</dbReference>
<organism evidence="1 2">
    <name type="scientific">Owenia fusiformis</name>
    <name type="common">Polychaete worm</name>
    <dbReference type="NCBI Taxonomy" id="6347"/>
    <lineage>
        <taxon>Eukaryota</taxon>
        <taxon>Metazoa</taxon>
        <taxon>Spiralia</taxon>
        <taxon>Lophotrochozoa</taxon>
        <taxon>Annelida</taxon>
        <taxon>Polychaeta</taxon>
        <taxon>Sedentaria</taxon>
        <taxon>Canalipalpata</taxon>
        <taxon>Sabellida</taxon>
        <taxon>Oweniida</taxon>
        <taxon>Oweniidae</taxon>
        <taxon>Owenia</taxon>
    </lineage>
</organism>
<evidence type="ECO:0000313" key="2">
    <source>
        <dbReference type="Proteomes" id="UP000749559"/>
    </source>
</evidence>
<proteinExistence type="predicted"/>
<reference evidence="1" key="1">
    <citation type="submission" date="2022-03" db="EMBL/GenBank/DDBJ databases">
        <authorList>
            <person name="Martin C."/>
        </authorList>
    </citation>
    <scope>NUCLEOTIDE SEQUENCE</scope>
</reference>
<name>A0A8J1T5T3_OWEFU</name>
<accession>A0A8J1T5T3</accession>
<gene>
    <name evidence="1" type="ORF">OFUS_LOCUS10628</name>
</gene>
<dbReference type="Proteomes" id="UP000749559">
    <property type="component" value="Unassembled WGS sequence"/>
</dbReference>
<keyword evidence="2" id="KW-1185">Reference proteome</keyword>
<dbReference type="CDD" id="cd01671">
    <property type="entry name" value="CARD"/>
    <property type="match status" value="1"/>
</dbReference>
<evidence type="ECO:0000313" key="1">
    <source>
        <dbReference type="EMBL" id="CAH1784434.1"/>
    </source>
</evidence>
<dbReference type="CDD" id="cd01670">
    <property type="entry name" value="Death"/>
    <property type="match status" value="1"/>
</dbReference>
<dbReference type="InterPro" id="IPR001315">
    <property type="entry name" value="CARD"/>
</dbReference>
<protein>
    <submittedName>
        <fullName evidence="1">Uncharacterized protein</fullName>
    </submittedName>
</protein>
<dbReference type="OrthoDB" id="10031931at2759"/>
<dbReference type="SUPFAM" id="SSF47986">
    <property type="entry name" value="DEATH domain"/>
    <property type="match status" value="2"/>
</dbReference>
<dbReference type="GO" id="GO:0042981">
    <property type="term" value="P:regulation of apoptotic process"/>
    <property type="evidence" value="ECO:0007669"/>
    <property type="project" value="InterPro"/>
</dbReference>
<sequence>MDAKSKRKKMNAVHIAILKEKETCKILVENLSIQYILNQLDQADILDFTTKEKINKTHSFNDKVAIYLDWFIVNGKDGDFEHFVEVLQNNCESHLAQLLLDKLESGEISKVVEDTTLPEDVLQRAVSEKDLMRLSKHVGNKGYELGQLLNMSSGEIQTHLMQNAMYPSAGINSMLVSWKQKQGSKAKVGDIIAIFEELEIPSEEYINVFR</sequence>
<dbReference type="AlphaFoldDB" id="A0A8J1T5T3"/>
<dbReference type="Gene3D" id="1.10.533.10">
    <property type="entry name" value="Death Domain, Fas"/>
    <property type="match status" value="2"/>
</dbReference>
<dbReference type="PROSITE" id="PS50209">
    <property type="entry name" value="CARD"/>
    <property type="match status" value="1"/>
</dbReference>
<dbReference type="EMBL" id="CAIIXF020000005">
    <property type="protein sequence ID" value="CAH1784434.1"/>
    <property type="molecule type" value="Genomic_DNA"/>
</dbReference>
<dbReference type="InterPro" id="IPR011029">
    <property type="entry name" value="DEATH-like_dom_sf"/>
</dbReference>